<dbReference type="GO" id="GO:0003677">
    <property type="term" value="F:DNA binding"/>
    <property type="evidence" value="ECO:0007669"/>
    <property type="project" value="UniProtKB-UniRule"/>
</dbReference>
<dbReference type="EMBL" id="CP109546">
    <property type="protein sequence ID" value="WTZ14219.1"/>
    <property type="molecule type" value="Genomic_DNA"/>
</dbReference>
<dbReference type="InterPro" id="IPR047923">
    <property type="entry name" value="ArpA-like"/>
</dbReference>
<dbReference type="InterPro" id="IPR036271">
    <property type="entry name" value="Tet_transcr_reg_TetR-rel_C_sf"/>
</dbReference>
<organism evidence="6">
    <name type="scientific">Streptomyces sp. NBC_01393</name>
    <dbReference type="NCBI Taxonomy" id="2903851"/>
    <lineage>
        <taxon>Bacteria</taxon>
        <taxon>Bacillati</taxon>
        <taxon>Actinomycetota</taxon>
        <taxon>Actinomycetes</taxon>
        <taxon>Kitasatosporales</taxon>
        <taxon>Streptomycetaceae</taxon>
        <taxon>Streptomyces</taxon>
    </lineage>
</organism>
<dbReference type="PANTHER" id="PTHR47506:SF6">
    <property type="entry name" value="HTH-TYPE TRANSCRIPTIONAL REPRESSOR NEMR"/>
    <property type="match status" value="1"/>
</dbReference>
<name>A0AAU3I923_9ACTN</name>
<evidence type="ECO:0000256" key="4">
    <source>
        <dbReference type="PROSITE-ProRule" id="PRU00335"/>
    </source>
</evidence>
<proteinExistence type="predicted"/>
<dbReference type="Pfam" id="PF00440">
    <property type="entry name" value="TetR_N"/>
    <property type="match status" value="1"/>
</dbReference>
<dbReference type="AlphaFoldDB" id="A0AAU3I923"/>
<evidence type="ECO:0000256" key="2">
    <source>
        <dbReference type="ARBA" id="ARBA00023125"/>
    </source>
</evidence>
<keyword evidence="2 4" id="KW-0238">DNA-binding</keyword>
<dbReference type="PRINTS" id="PR00455">
    <property type="entry name" value="HTHTETR"/>
</dbReference>
<dbReference type="Pfam" id="PF21935">
    <property type="entry name" value="TetR_C_45"/>
    <property type="match status" value="1"/>
</dbReference>
<dbReference type="InterPro" id="IPR009057">
    <property type="entry name" value="Homeodomain-like_sf"/>
</dbReference>
<reference evidence="6" key="1">
    <citation type="submission" date="2022-10" db="EMBL/GenBank/DDBJ databases">
        <title>The complete genomes of actinobacterial strains from the NBC collection.</title>
        <authorList>
            <person name="Joergensen T.S."/>
            <person name="Alvarez Arevalo M."/>
            <person name="Sterndorff E.B."/>
            <person name="Faurdal D."/>
            <person name="Vuksanovic O."/>
            <person name="Mourched A.-S."/>
            <person name="Charusanti P."/>
            <person name="Shaw S."/>
            <person name="Blin K."/>
            <person name="Weber T."/>
        </authorList>
    </citation>
    <scope>NUCLEOTIDE SEQUENCE</scope>
    <source>
        <strain evidence="6">NBC_01393</strain>
    </source>
</reference>
<dbReference type="InterPro" id="IPR001647">
    <property type="entry name" value="HTH_TetR"/>
</dbReference>
<feature type="domain" description="HTH tetR-type" evidence="5">
    <location>
        <begin position="9"/>
        <end position="69"/>
    </location>
</feature>
<dbReference type="NCBIfam" id="NF041196">
    <property type="entry name" value="ScbR_bind_reg"/>
    <property type="match status" value="1"/>
</dbReference>
<keyword evidence="1" id="KW-0805">Transcription regulation</keyword>
<evidence type="ECO:0000256" key="1">
    <source>
        <dbReference type="ARBA" id="ARBA00023015"/>
    </source>
</evidence>
<protein>
    <submittedName>
        <fullName evidence="6">TetR/AcrR family transcriptional regulator</fullName>
    </submittedName>
</protein>
<dbReference type="PANTHER" id="PTHR47506">
    <property type="entry name" value="TRANSCRIPTIONAL REGULATORY PROTEIN"/>
    <property type="match status" value="1"/>
</dbReference>
<evidence type="ECO:0000313" key="6">
    <source>
        <dbReference type="EMBL" id="WTZ14219.1"/>
    </source>
</evidence>
<dbReference type="InterPro" id="IPR054126">
    <property type="entry name" value="CprB_TetR_C"/>
</dbReference>
<sequence length="228" mass="24859">MARQQERAVRTRETLVRAAAEIFDEVGYSGASINKILDRAGATTGAMYFHFKSKEELARAVILEQAADLRLPEGGGGLQQLLDMTAYLAVEMQSNILFRAGVRLAVEQGATELQDYAIYEWWADQFRQELERARAMGQILPHVQEAEFARLLVGAYTGTQIMSQISTNRADLPERIASMWRCLLPALAPAEVIAELDLSRHSGITSTTATTAAVTAGAAAADETESPA</sequence>
<evidence type="ECO:0000259" key="5">
    <source>
        <dbReference type="PROSITE" id="PS50977"/>
    </source>
</evidence>
<dbReference type="InterPro" id="IPR023772">
    <property type="entry name" value="DNA-bd_HTH_TetR-type_CS"/>
</dbReference>
<dbReference type="PROSITE" id="PS01081">
    <property type="entry name" value="HTH_TETR_1"/>
    <property type="match status" value="1"/>
</dbReference>
<dbReference type="SUPFAM" id="SSF46689">
    <property type="entry name" value="Homeodomain-like"/>
    <property type="match status" value="1"/>
</dbReference>
<feature type="DNA-binding region" description="H-T-H motif" evidence="4">
    <location>
        <begin position="32"/>
        <end position="51"/>
    </location>
</feature>
<keyword evidence="3" id="KW-0804">Transcription</keyword>
<accession>A0AAU3I923</accession>
<dbReference type="PROSITE" id="PS50977">
    <property type="entry name" value="HTH_TETR_2"/>
    <property type="match status" value="1"/>
</dbReference>
<evidence type="ECO:0000256" key="3">
    <source>
        <dbReference type="ARBA" id="ARBA00023163"/>
    </source>
</evidence>
<dbReference type="SUPFAM" id="SSF48498">
    <property type="entry name" value="Tetracyclin repressor-like, C-terminal domain"/>
    <property type="match status" value="1"/>
</dbReference>
<gene>
    <name evidence="6" type="ORF">OG699_43475</name>
</gene>
<dbReference type="Gene3D" id="1.10.357.10">
    <property type="entry name" value="Tetracycline Repressor, domain 2"/>
    <property type="match status" value="1"/>
</dbReference>